<keyword evidence="4 6" id="KW-0472">Membrane</keyword>
<dbReference type="PRINTS" id="PR00164">
    <property type="entry name" value="ABC2TRNSPORT"/>
</dbReference>
<feature type="transmembrane region" description="Helical" evidence="6">
    <location>
        <begin position="247"/>
        <end position="269"/>
    </location>
</feature>
<dbReference type="Proteomes" id="UP000228758">
    <property type="component" value="Unassembled WGS sequence"/>
</dbReference>
<evidence type="ECO:0000313" key="9">
    <source>
        <dbReference type="Proteomes" id="UP000228758"/>
    </source>
</evidence>
<dbReference type="PANTHER" id="PTHR43229">
    <property type="entry name" value="NODULATION PROTEIN J"/>
    <property type="match status" value="1"/>
</dbReference>
<protein>
    <recommendedName>
        <fullName evidence="6">Transport permease protein</fullName>
    </recommendedName>
</protein>
<evidence type="ECO:0000256" key="1">
    <source>
        <dbReference type="ARBA" id="ARBA00004141"/>
    </source>
</evidence>
<evidence type="ECO:0000313" key="8">
    <source>
        <dbReference type="EMBL" id="PJJ71148.1"/>
    </source>
</evidence>
<evidence type="ECO:0000256" key="5">
    <source>
        <dbReference type="ARBA" id="ARBA00023251"/>
    </source>
</evidence>
<evidence type="ECO:0000259" key="7">
    <source>
        <dbReference type="PROSITE" id="PS51012"/>
    </source>
</evidence>
<dbReference type="InterPro" id="IPR047817">
    <property type="entry name" value="ABC2_TM_bact-type"/>
</dbReference>
<feature type="transmembrane region" description="Helical" evidence="6">
    <location>
        <begin position="76"/>
        <end position="95"/>
    </location>
</feature>
<sequence length="278" mass="30442">MTAPASERPDAVSLAARPRRFGAWYVAEHNIRRMGNYSQTFLMTAVGTPLLYLFAFGIGLSTLVSANLGPNAVDGVSYLAFVAPALICAAAITVASEEFTYTVMMGFKWVPTYIGMNATPLRPFQIVDGLIIFVALRMLAGALIYYAIMLMFGAVPDAAGWLTVPISVLTGLAFGTPLMAYSCSLTEDRGQFAMVMRFIVLPMTLFSGTMFPLTQLPVFLQWIGWISPLWHGTELARQVAYGASEPIWLTVAHVLFLVALAVLGWRLAVRITTRRLDK</sequence>
<feature type="transmembrane region" description="Helical" evidence="6">
    <location>
        <begin position="41"/>
        <end position="64"/>
    </location>
</feature>
<gene>
    <name evidence="8" type="ORF">CLV46_0690</name>
</gene>
<evidence type="ECO:0000256" key="6">
    <source>
        <dbReference type="RuleBase" id="RU361157"/>
    </source>
</evidence>
<keyword evidence="6" id="KW-0813">Transport</keyword>
<keyword evidence="2 6" id="KW-0812">Transmembrane</keyword>
<evidence type="ECO:0000256" key="3">
    <source>
        <dbReference type="ARBA" id="ARBA00022989"/>
    </source>
</evidence>
<dbReference type="GO" id="GO:0043190">
    <property type="term" value="C:ATP-binding cassette (ABC) transporter complex"/>
    <property type="evidence" value="ECO:0007669"/>
    <property type="project" value="InterPro"/>
</dbReference>
<keyword evidence="5" id="KW-0046">Antibiotic resistance</keyword>
<dbReference type="RefSeq" id="WP_100363488.1">
    <property type="nucleotide sequence ID" value="NZ_PGFF01000001.1"/>
</dbReference>
<dbReference type="OrthoDB" id="9778589at2"/>
<dbReference type="PROSITE" id="PS51012">
    <property type="entry name" value="ABC_TM2"/>
    <property type="match status" value="1"/>
</dbReference>
<evidence type="ECO:0000256" key="2">
    <source>
        <dbReference type="ARBA" id="ARBA00022692"/>
    </source>
</evidence>
<proteinExistence type="inferred from homology"/>
<keyword evidence="6" id="KW-1003">Cell membrane</keyword>
<feature type="transmembrane region" description="Helical" evidence="6">
    <location>
        <begin position="158"/>
        <end position="180"/>
    </location>
</feature>
<dbReference type="EMBL" id="PGFF01000001">
    <property type="protein sequence ID" value="PJJ71148.1"/>
    <property type="molecule type" value="Genomic_DNA"/>
</dbReference>
<name>A0A2M9CGY8_9MICO</name>
<keyword evidence="3 6" id="KW-1133">Transmembrane helix</keyword>
<dbReference type="InterPro" id="IPR051784">
    <property type="entry name" value="Nod_factor_ABC_transporter"/>
</dbReference>
<dbReference type="GO" id="GO:0046677">
    <property type="term" value="P:response to antibiotic"/>
    <property type="evidence" value="ECO:0007669"/>
    <property type="project" value="UniProtKB-KW"/>
</dbReference>
<evidence type="ECO:0000256" key="4">
    <source>
        <dbReference type="ARBA" id="ARBA00023136"/>
    </source>
</evidence>
<keyword evidence="9" id="KW-1185">Reference proteome</keyword>
<feature type="domain" description="ABC transmembrane type-2" evidence="7">
    <location>
        <begin position="40"/>
        <end position="275"/>
    </location>
</feature>
<dbReference type="PANTHER" id="PTHR43229:SF2">
    <property type="entry name" value="NODULATION PROTEIN J"/>
    <property type="match status" value="1"/>
</dbReference>
<dbReference type="Pfam" id="PF01061">
    <property type="entry name" value="ABC2_membrane"/>
    <property type="match status" value="1"/>
</dbReference>
<comment type="caution">
    <text evidence="8">The sequence shown here is derived from an EMBL/GenBank/DDBJ whole genome shotgun (WGS) entry which is preliminary data.</text>
</comment>
<comment type="similarity">
    <text evidence="6">Belongs to the ABC-2 integral membrane protein family.</text>
</comment>
<comment type="subcellular location">
    <subcellularLocation>
        <location evidence="6">Cell membrane</location>
        <topology evidence="6">Multi-pass membrane protein</topology>
    </subcellularLocation>
    <subcellularLocation>
        <location evidence="1">Membrane</location>
        <topology evidence="1">Multi-pass membrane protein</topology>
    </subcellularLocation>
</comment>
<feature type="transmembrane region" description="Helical" evidence="6">
    <location>
        <begin position="192"/>
        <end position="213"/>
    </location>
</feature>
<reference evidence="8 9" key="1">
    <citation type="submission" date="2017-11" db="EMBL/GenBank/DDBJ databases">
        <title>Genomic Encyclopedia of Archaeal and Bacterial Type Strains, Phase II (KMG-II): From Individual Species to Whole Genera.</title>
        <authorList>
            <person name="Goeker M."/>
        </authorList>
    </citation>
    <scope>NUCLEOTIDE SEQUENCE [LARGE SCALE GENOMIC DNA]</scope>
    <source>
        <strain evidence="8 9">DSM 27393</strain>
    </source>
</reference>
<organism evidence="8 9">
    <name type="scientific">Diaminobutyricimonas aerilata</name>
    <dbReference type="NCBI Taxonomy" id="1162967"/>
    <lineage>
        <taxon>Bacteria</taxon>
        <taxon>Bacillati</taxon>
        <taxon>Actinomycetota</taxon>
        <taxon>Actinomycetes</taxon>
        <taxon>Micrococcales</taxon>
        <taxon>Microbacteriaceae</taxon>
        <taxon>Diaminobutyricimonas</taxon>
    </lineage>
</organism>
<dbReference type="GO" id="GO:0140359">
    <property type="term" value="F:ABC-type transporter activity"/>
    <property type="evidence" value="ECO:0007669"/>
    <property type="project" value="InterPro"/>
</dbReference>
<accession>A0A2M9CGY8</accession>
<feature type="transmembrane region" description="Helical" evidence="6">
    <location>
        <begin position="130"/>
        <end position="152"/>
    </location>
</feature>
<dbReference type="InterPro" id="IPR013525">
    <property type="entry name" value="ABC2_TM"/>
</dbReference>
<dbReference type="PIRSF" id="PIRSF006648">
    <property type="entry name" value="DrrB"/>
    <property type="match status" value="1"/>
</dbReference>
<dbReference type="InterPro" id="IPR000412">
    <property type="entry name" value="ABC_2_transport"/>
</dbReference>
<dbReference type="AlphaFoldDB" id="A0A2M9CGY8"/>